<dbReference type="GO" id="GO:1904680">
    <property type="term" value="F:peptide transmembrane transporter activity"/>
    <property type="evidence" value="ECO:0007669"/>
    <property type="project" value="TreeGrafter"/>
</dbReference>
<dbReference type="CDD" id="cd08504">
    <property type="entry name" value="PBP2_OppA"/>
    <property type="match status" value="1"/>
</dbReference>
<comment type="similarity">
    <text evidence="2">Belongs to the bacterial solute-binding protein 5 family.</text>
</comment>
<dbReference type="Pfam" id="PF00496">
    <property type="entry name" value="SBP_bac_5"/>
    <property type="match status" value="1"/>
</dbReference>
<name>A0A326U035_THEHA</name>
<dbReference type="RefSeq" id="WP_111325382.1">
    <property type="nucleotide sequence ID" value="NZ_BIFX01000001.1"/>
</dbReference>
<evidence type="ECO:0000256" key="2">
    <source>
        <dbReference type="ARBA" id="ARBA00005695"/>
    </source>
</evidence>
<dbReference type="PROSITE" id="PS51257">
    <property type="entry name" value="PROKAR_LIPOPROTEIN"/>
    <property type="match status" value="1"/>
</dbReference>
<feature type="signal peptide" evidence="5">
    <location>
        <begin position="1"/>
        <end position="29"/>
    </location>
</feature>
<comment type="subcellular location">
    <subcellularLocation>
        <location evidence="1">Cell envelope</location>
    </subcellularLocation>
</comment>
<comment type="caution">
    <text evidence="7">The sequence shown here is derived from an EMBL/GenBank/DDBJ whole genome shotgun (WGS) entry which is preliminary data.</text>
</comment>
<dbReference type="PANTHER" id="PTHR30290">
    <property type="entry name" value="PERIPLASMIC BINDING COMPONENT OF ABC TRANSPORTER"/>
    <property type="match status" value="1"/>
</dbReference>
<dbReference type="GO" id="GO:0015833">
    <property type="term" value="P:peptide transport"/>
    <property type="evidence" value="ECO:0007669"/>
    <property type="project" value="TreeGrafter"/>
</dbReference>
<gene>
    <name evidence="7" type="ORF">EI42_05104</name>
</gene>
<dbReference type="PIRSF" id="PIRSF002741">
    <property type="entry name" value="MppA"/>
    <property type="match status" value="1"/>
</dbReference>
<feature type="domain" description="Solute-binding protein family 5" evidence="6">
    <location>
        <begin position="102"/>
        <end position="463"/>
    </location>
</feature>
<reference evidence="7 8" key="1">
    <citation type="submission" date="2018-06" db="EMBL/GenBank/DDBJ databases">
        <title>Genomic Encyclopedia of Archaeal and Bacterial Type Strains, Phase II (KMG-II): from individual species to whole genera.</title>
        <authorList>
            <person name="Goeker M."/>
        </authorList>
    </citation>
    <scope>NUCLEOTIDE SEQUENCE [LARGE SCALE GENOMIC DNA]</scope>
    <source>
        <strain evidence="7 8">ATCC BAA-1881</strain>
    </source>
</reference>
<dbReference type="Gene3D" id="3.90.76.10">
    <property type="entry name" value="Dipeptide-binding Protein, Domain 1"/>
    <property type="match status" value="1"/>
</dbReference>
<evidence type="ECO:0000256" key="1">
    <source>
        <dbReference type="ARBA" id="ARBA00004196"/>
    </source>
</evidence>
<dbReference type="GO" id="GO:0042597">
    <property type="term" value="C:periplasmic space"/>
    <property type="evidence" value="ECO:0007669"/>
    <property type="project" value="UniProtKB-ARBA"/>
</dbReference>
<dbReference type="GO" id="GO:0030313">
    <property type="term" value="C:cell envelope"/>
    <property type="evidence" value="ECO:0007669"/>
    <property type="project" value="UniProtKB-SubCell"/>
</dbReference>
<accession>A0A326U035</accession>
<evidence type="ECO:0000256" key="3">
    <source>
        <dbReference type="ARBA" id="ARBA00022448"/>
    </source>
</evidence>
<dbReference type="EMBL" id="QKUF01000027">
    <property type="protein sequence ID" value="PZW23306.1"/>
    <property type="molecule type" value="Genomic_DNA"/>
</dbReference>
<dbReference type="PANTHER" id="PTHR30290:SF10">
    <property type="entry name" value="PERIPLASMIC OLIGOPEPTIDE-BINDING PROTEIN-RELATED"/>
    <property type="match status" value="1"/>
</dbReference>
<dbReference type="Gene3D" id="3.10.105.10">
    <property type="entry name" value="Dipeptide-binding Protein, Domain 3"/>
    <property type="match status" value="1"/>
</dbReference>
<dbReference type="InterPro" id="IPR039424">
    <property type="entry name" value="SBP_5"/>
</dbReference>
<protein>
    <submittedName>
        <fullName evidence="7">Peptide/nickel transport system substrate-binding protein/oligopeptide transport system substrate-binding protein/dipeptide transport system substrate-binding protein</fullName>
    </submittedName>
</protein>
<keyword evidence="8" id="KW-1185">Reference proteome</keyword>
<evidence type="ECO:0000313" key="8">
    <source>
        <dbReference type="Proteomes" id="UP000248806"/>
    </source>
</evidence>
<evidence type="ECO:0000313" key="7">
    <source>
        <dbReference type="EMBL" id="PZW23306.1"/>
    </source>
</evidence>
<feature type="chain" id="PRO_5016379599" evidence="5">
    <location>
        <begin position="30"/>
        <end position="548"/>
    </location>
</feature>
<dbReference type="AlphaFoldDB" id="A0A326U035"/>
<dbReference type="SUPFAM" id="SSF53850">
    <property type="entry name" value="Periplasmic binding protein-like II"/>
    <property type="match status" value="1"/>
</dbReference>
<proteinExistence type="inferred from homology"/>
<dbReference type="OrthoDB" id="9783874at2"/>
<keyword evidence="4 5" id="KW-0732">Signal</keyword>
<dbReference type="Gene3D" id="3.40.190.10">
    <property type="entry name" value="Periplasmic binding protein-like II"/>
    <property type="match status" value="1"/>
</dbReference>
<sequence>MFSFRSPGRFRRASSLLLSCLLLLTVVTACSSGGSSGKTSNAQSPLAAEQVLKYPNVGISDPASLDPALIADENTRLIASMLYSGLVRLDKNLNVLPDQATWDISPDGKTYTFHLKSGVRFSDGSPVTAGDYLYSWSRALWPELQAPHASLLEIIEGSEAVVTGKTKELSGVRALDAHTLQVTLVRPAPYFLSALTNCVFMPVNKKLIERYGQQNWSLHVAGEAVGTGPLRVKQWFHNVKMVFEPNPFYYGKKTQLKQVDMLFINDPVVALKAFRAGQYSFIWKISQGDQNNARVIKGFTSASLAQTSLLFFDTTKPPFDNKAVRQAFAYALDKQGLSASMWKNAAIPAPTIVPPGIPGYQPDATGIPYGPTKAKSLLQTVYPDVTKFPDVTFSYPSAQMTSGEAGTLRKMWREALGINVELRAMETMAYNQEVRQHQVQLGFTQWRADFPDPYDWLYTNLCSSSPMSEGLWKNAEFDRLVKEAETRTGNERLALYQQAERLAIEEAGWLPLGHHTQAAIIPSWLKGVSLNAAGLYFGDWSEVALLQH</sequence>
<evidence type="ECO:0000256" key="5">
    <source>
        <dbReference type="SAM" id="SignalP"/>
    </source>
</evidence>
<dbReference type="InterPro" id="IPR030678">
    <property type="entry name" value="Peptide/Ni-bd"/>
</dbReference>
<keyword evidence="3" id="KW-0813">Transport</keyword>
<dbReference type="GO" id="GO:0043190">
    <property type="term" value="C:ATP-binding cassette (ABC) transporter complex"/>
    <property type="evidence" value="ECO:0007669"/>
    <property type="project" value="InterPro"/>
</dbReference>
<evidence type="ECO:0000256" key="4">
    <source>
        <dbReference type="ARBA" id="ARBA00022729"/>
    </source>
</evidence>
<evidence type="ECO:0000259" key="6">
    <source>
        <dbReference type="Pfam" id="PF00496"/>
    </source>
</evidence>
<dbReference type="Proteomes" id="UP000248806">
    <property type="component" value="Unassembled WGS sequence"/>
</dbReference>
<organism evidence="7 8">
    <name type="scientific">Thermosporothrix hazakensis</name>
    <dbReference type="NCBI Taxonomy" id="644383"/>
    <lineage>
        <taxon>Bacteria</taxon>
        <taxon>Bacillati</taxon>
        <taxon>Chloroflexota</taxon>
        <taxon>Ktedonobacteria</taxon>
        <taxon>Ktedonobacterales</taxon>
        <taxon>Thermosporotrichaceae</taxon>
        <taxon>Thermosporothrix</taxon>
    </lineage>
</organism>
<dbReference type="InterPro" id="IPR000914">
    <property type="entry name" value="SBP_5_dom"/>
</dbReference>